<gene>
    <name evidence="1" type="ORF">FOZ62_020856</name>
</gene>
<comment type="caution">
    <text evidence="1">The sequence shown here is derived from an EMBL/GenBank/DDBJ whole genome shotgun (WGS) entry which is preliminary data.</text>
</comment>
<feature type="non-terminal residue" evidence="1">
    <location>
        <position position="130"/>
    </location>
</feature>
<dbReference type="AlphaFoldDB" id="A0A7J6Q7C1"/>
<name>A0A7J6Q7C1_PEROL</name>
<organism evidence="1 2">
    <name type="scientific">Perkinsus olseni</name>
    <name type="common">Perkinsus atlanticus</name>
    <dbReference type="NCBI Taxonomy" id="32597"/>
    <lineage>
        <taxon>Eukaryota</taxon>
        <taxon>Sar</taxon>
        <taxon>Alveolata</taxon>
        <taxon>Perkinsozoa</taxon>
        <taxon>Perkinsea</taxon>
        <taxon>Perkinsida</taxon>
        <taxon>Perkinsidae</taxon>
        <taxon>Perkinsus</taxon>
    </lineage>
</organism>
<accession>A0A7J6Q7C1</accession>
<sequence length="130" mass="14137">INGLSLYDESGNLIPVLAEEICPASASPIPQYVAVVEHRVSAVYVYPECSTHGSGFIIDGVEAAVGSGYKIDMDEYGATERFFFVSCFHRSSQYTNGSRVEHSPIMLVISRNLSSIDKRDISVALQDSEG</sequence>
<reference evidence="1 2" key="1">
    <citation type="submission" date="2020-04" db="EMBL/GenBank/DDBJ databases">
        <title>Perkinsus olseni comparative genomics.</title>
        <authorList>
            <person name="Bogema D.R."/>
        </authorList>
    </citation>
    <scope>NUCLEOTIDE SEQUENCE [LARGE SCALE GENOMIC DNA]</scope>
    <source>
        <strain evidence="1">ATCC PRA-205</strain>
    </source>
</reference>
<dbReference type="EMBL" id="JABANM010031521">
    <property type="protein sequence ID" value="KAF4704429.1"/>
    <property type="molecule type" value="Genomic_DNA"/>
</dbReference>
<proteinExistence type="predicted"/>
<protein>
    <submittedName>
        <fullName evidence="1">Uncharacterized protein</fullName>
    </submittedName>
</protein>
<evidence type="ECO:0000313" key="2">
    <source>
        <dbReference type="Proteomes" id="UP000574390"/>
    </source>
</evidence>
<evidence type="ECO:0000313" key="1">
    <source>
        <dbReference type="EMBL" id="KAF4704429.1"/>
    </source>
</evidence>
<feature type="non-terminal residue" evidence="1">
    <location>
        <position position="1"/>
    </location>
</feature>
<dbReference type="Proteomes" id="UP000574390">
    <property type="component" value="Unassembled WGS sequence"/>
</dbReference>